<dbReference type="Proteomes" id="UP000053201">
    <property type="component" value="Unassembled WGS sequence"/>
</dbReference>
<keyword evidence="3" id="KW-1185">Reference proteome</keyword>
<dbReference type="RefSeq" id="XP_016611541.1">
    <property type="nucleotide sequence ID" value="XM_016749310.1"/>
</dbReference>
<feature type="region of interest" description="Disordered" evidence="1">
    <location>
        <begin position="1"/>
        <end position="20"/>
    </location>
</feature>
<dbReference type="EMBL" id="KQ257451">
    <property type="protein sequence ID" value="KND03502.1"/>
    <property type="molecule type" value="Genomic_DNA"/>
</dbReference>
<dbReference type="InterPro" id="IPR045342">
    <property type="entry name" value="Etd1"/>
</dbReference>
<evidence type="ECO:0000313" key="3">
    <source>
        <dbReference type="Proteomes" id="UP000053201"/>
    </source>
</evidence>
<feature type="compositionally biased region" description="Low complexity" evidence="1">
    <location>
        <begin position="1"/>
        <end position="13"/>
    </location>
</feature>
<dbReference type="AlphaFoldDB" id="A0A0L0HQY9"/>
<protein>
    <submittedName>
        <fullName evidence="2">Uncharacterized protein</fullName>
    </submittedName>
</protein>
<dbReference type="eggNOG" id="ENOG502T18A">
    <property type="taxonomic scope" value="Eukaryota"/>
</dbReference>
<feature type="compositionally biased region" description="Basic and acidic residues" evidence="1">
    <location>
        <begin position="118"/>
        <end position="128"/>
    </location>
</feature>
<name>A0A0L0HQY9_SPIPD</name>
<evidence type="ECO:0000313" key="2">
    <source>
        <dbReference type="EMBL" id="KND03502.1"/>
    </source>
</evidence>
<feature type="region of interest" description="Disordered" evidence="1">
    <location>
        <begin position="185"/>
        <end position="215"/>
    </location>
</feature>
<feature type="region of interest" description="Disordered" evidence="1">
    <location>
        <begin position="48"/>
        <end position="70"/>
    </location>
</feature>
<dbReference type="GeneID" id="27684681"/>
<dbReference type="GO" id="GO:1902412">
    <property type="term" value="P:regulation of mitotic cytokinesis"/>
    <property type="evidence" value="ECO:0007669"/>
    <property type="project" value="InterPro"/>
</dbReference>
<accession>A0A0L0HQY9</accession>
<dbReference type="OrthoDB" id="5400650at2759"/>
<feature type="compositionally biased region" description="Polar residues" evidence="1">
    <location>
        <begin position="185"/>
        <end position="205"/>
    </location>
</feature>
<dbReference type="InParanoid" id="A0A0L0HQY9"/>
<gene>
    <name evidence="2" type="ORF">SPPG_00986</name>
</gene>
<dbReference type="Pfam" id="PF20162">
    <property type="entry name" value="Etd1"/>
    <property type="match status" value="1"/>
</dbReference>
<dbReference type="VEuPathDB" id="FungiDB:SPPG_00986"/>
<reference evidence="2 3" key="1">
    <citation type="submission" date="2009-08" db="EMBL/GenBank/DDBJ databases">
        <title>The Genome Sequence of Spizellomyces punctatus strain DAOM BR117.</title>
        <authorList>
            <consortium name="The Broad Institute Genome Sequencing Platform"/>
            <person name="Russ C."/>
            <person name="Cuomo C."/>
            <person name="Shea T."/>
            <person name="Young S.K."/>
            <person name="Zeng Q."/>
            <person name="Koehrsen M."/>
            <person name="Haas B."/>
            <person name="Borodovsky M."/>
            <person name="Guigo R."/>
            <person name="Alvarado L."/>
            <person name="Berlin A."/>
            <person name="Bochicchio J."/>
            <person name="Borenstein D."/>
            <person name="Chapman S."/>
            <person name="Chen Z."/>
            <person name="Engels R."/>
            <person name="Freedman E."/>
            <person name="Gellesch M."/>
            <person name="Goldberg J."/>
            <person name="Griggs A."/>
            <person name="Gujja S."/>
            <person name="Heiman D."/>
            <person name="Hepburn T."/>
            <person name="Howarth C."/>
            <person name="Jen D."/>
            <person name="Larson L."/>
            <person name="Lewis B."/>
            <person name="Mehta T."/>
            <person name="Park D."/>
            <person name="Pearson M."/>
            <person name="Roberts A."/>
            <person name="Saif S."/>
            <person name="Shenoy N."/>
            <person name="Sisk P."/>
            <person name="Stolte C."/>
            <person name="Sykes S."/>
            <person name="Thomson T."/>
            <person name="Walk T."/>
            <person name="White J."/>
            <person name="Yandava C."/>
            <person name="Burger G."/>
            <person name="Gray M.W."/>
            <person name="Holland P.W.H."/>
            <person name="King N."/>
            <person name="Lang F.B.F."/>
            <person name="Roger A.J."/>
            <person name="Ruiz-Trillo I."/>
            <person name="Lander E."/>
            <person name="Nusbaum C."/>
        </authorList>
    </citation>
    <scope>NUCLEOTIDE SEQUENCE [LARGE SCALE GENOMIC DNA]</scope>
    <source>
        <strain evidence="2 3">DAOM BR117</strain>
    </source>
</reference>
<proteinExistence type="predicted"/>
<dbReference type="STRING" id="645134.A0A0L0HQY9"/>
<dbReference type="GO" id="GO:0005096">
    <property type="term" value="F:GTPase activator activity"/>
    <property type="evidence" value="ECO:0007669"/>
    <property type="project" value="InterPro"/>
</dbReference>
<evidence type="ECO:0000256" key="1">
    <source>
        <dbReference type="SAM" id="MobiDB-lite"/>
    </source>
</evidence>
<organism evidence="2 3">
    <name type="scientific">Spizellomyces punctatus (strain DAOM BR117)</name>
    <dbReference type="NCBI Taxonomy" id="645134"/>
    <lineage>
        <taxon>Eukaryota</taxon>
        <taxon>Fungi</taxon>
        <taxon>Fungi incertae sedis</taxon>
        <taxon>Chytridiomycota</taxon>
        <taxon>Chytridiomycota incertae sedis</taxon>
        <taxon>Chytridiomycetes</taxon>
        <taxon>Spizellomycetales</taxon>
        <taxon>Spizellomycetaceae</taxon>
        <taxon>Spizellomyces</taxon>
    </lineage>
</organism>
<sequence length="450" mass="49488">MALGSKKNGGKNSKSQKAKKSINALVLASGTLATPSVPSFFSAIQVHLRPRSKNDGPLKPRALSASRRAQSMSVLSTDTAALAAVKSNAQREPPVMIERRIPTRGPVKQPTPTSDNFRPQHVETRSSADKIVSSTERADITGECKFSGVPVEDNDVDLDFDVEFGFTDVRHAPLANLGHILADENPTSGPIHANTQDNSKNPLTRKSSDRNISPRRIQSAPTGLLKMYDESMLLEDDPTDEWFVPSVKAKAERRLGRGGMVGAEEEEEDEGIKLESWDDDFDVGEKDDLDIPDSVQNLQKHIRGDVVNLKKFALHIEDLKLIFLDMHDMASGIPSNHTQALRTLQTTYNKEIEKAEVLIAIGDYAEDRPQCTAPTARHLRVLAEMLLGGAKGNVLSSQAAEDITRMVEQESLAFGVELVPALMKHMSPLKQALTMYVEQLRQLLLQGNDF</sequence>
<feature type="region of interest" description="Disordered" evidence="1">
    <location>
        <begin position="103"/>
        <end position="134"/>
    </location>
</feature>